<proteinExistence type="predicted"/>
<accession>A0A1I2PSH7</accession>
<dbReference type="PANTHER" id="PTHR48228">
    <property type="entry name" value="SUCCINYL-COA--D-CITRAMALATE COA-TRANSFERASE"/>
    <property type="match status" value="1"/>
</dbReference>
<evidence type="ECO:0000313" key="1">
    <source>
        <dbReference type="EMBL" id="PWL55712.1"/>
    </source>
</evidence>
<dbReference type="Gene3D" id="3.30.1540.10">
    <property type="entry name" value="formyl-coa transferase, domain 3"/>
    <property type="match status" value="1"/>
</dbReference>
<protein>
    <submittedName>
        <fullName evidence="2">Cinnamoyl-CoA:phenyllactate CoA-transferase</fullName>
    </submittedName>
    <submittedName>
        <fullName evidence="1">CoA transferase</fullName>
    </submittedName>
</protein>
<reference evidence="2 3" key="1">
    <citation type="submission" date="2016-10" db="EMBL/GenBank/DDBJ databases">
        <authorList>
            <person name="de Groot N.N."/>
        </authorList>
    </citation>
    <scope>NUCLEOTIDE SEQUENCE [LARGE SCALE GENOMIC DNA]</scope>
    <source>
        <strain evidence="2 3">NLAE-zl-G419</strain>
    </source>
</reference>
<dbReference type="InterPro" id="IPR050509">
    <property type="entry name" value="CoA-transferase_III"/>
</dbReference>
<organism evidence="2 3">
    <name type="scientific">Clostridium cadaveris</name>
    <dbReference type="NCBI Taxonomy" id="1529"/>
    <lineage>
        <taxon>Bacteria</taxon>
        <taxon>Bacillati</taxon>
        <taxon>Bacillota</taxon>
        <taxon>Clostridia</taxon>
        <taxon>Eubacteriales</taxon>
        <taxon>Clostridiaceae</taxon>
        <taxon>Clostridium</taxon>
    </lineage>
</organism>
<dbReference type="InterPro" id="IPR003673">
    <property type="entry name" value="CoA-Trfase_fam_III"/>
</dbReference>
<dbReference type="Pfam" id="PF02515">
    <property type="entry name" value="CoA_transf_3"/>
    <property type="match status" value="1"/>
</dbReference>
<dbReference type="RefSeq" id="WP_027637639.1">
    <property type="nucleotide sequence ID" value="NZ_BAAACD010000002.1"/>
</dbReference>
<dbReference type="Proteomes" id="UP000182135">
    <property type="component" value="Unassembled WGS sequence"/>
</dbReference>
<dbReference type="Proteomes" id="UP000246114">
    <property type="component" value="Unassembled WGS sequence"/>
</dbReference>
<dbReference type="InterPro" id="IPR023606">
    <property type="entry name" value="CoA-Trfase_III_dom_1_sf"/>
</dbReference>
<evidence type="ECO:0000313" key="2">
    <source>
        <dbReference type="EMBL" id="SFG16967.1"/>
    </source>
</evidence>
<keyword evidence="3" id="KW-1185">Reference proteome</keyword>
<gene>
    <name evidence="1" type="ORF">DBY38_00930</name>
    <name evidence="2" type="ORF">SAMN04487885_13042</name>
</gene>
<dbReference type="Gene3D" id="3.40.50.10540">
    <property type="entry name" value="Crotonobetainyl-coa:carnitine coa-transferase, domain 1"/>
    <property type="match status" value="1"/>
</dbReference>
<dbReference type="eggNOG" id="COG1804">
    <property type="taxonomic scope" value="Bacteria"/>
</dbReference>
<dbReference type="GeneID" id="90545948"/>
<dbReference type="OrthoDB" id="9797653at2"/>
<dbReference type="STRING" id="1529.SAMN04487885_13042"/>
<evidence type="ECO:0000313" key="3">
    <source>
        <dbReference type="Proteomes" id="UP000182135"/>
    </source>
</evidence>
<dbReference type="EMBL" id="QAMZ01000004">
    <property type="protein sequence ID" value="PWL55712.1"/>
    <property type="molecule type" value="Genomic_DNA"/>
</dbReference>
<dbReference type="EMBL" id="FOOE01000030">
    <property type="protein sequence ID" value="SFG16967.1"/>
    <property type="molecule type" value="Genomic_DNA"/>
</dbReference>
<name>A0A1I2PSH7_9CLOT</name>
<evidence type="ECO:0000313" key="4">
    <source>
        <dbReference type="Proteomes" id="UP000246114"/>
    </source>
</evidence>
<reference evidence="1 4" key="2">
    <citation type="submission" date="2018-03" db="EMBL/GenBank/DDBJ databases">
        <title>The uncultured portion of the human microbiome is neutrally assembled.</title>
        <authorList>
            <person name="Jeraldo P."/>
            <person name="Boardman L."/>
            <person name="White B.A."/>
            <person name="Nelson H."/>
            <person name="Goldenfeld N."/>
            <person name="Chia N."/>
        </authorList>
    </citation>
    <scope>NUCLEOTIDE SEQUENCE [LARGE SCALE GENOMIC DNA]</scope>
    <source>
        <strain evidence="1">CIM:MAG 903</strain>
    </source>
</reference>
<dbReference type="AlphaFoldDB" id="A0A1I2PSH7"/>
<dbReference type="SUPFAM" id="SSF89796">
    <property type="entry name" value="CoA-transferase family III (CaiB/BaiF)"/>
    <property type="match status" value="1"/>
</dbReference>
<sequence length="413" mass="46461">MSERKPLKGVKVVELATFIAAASAGRFMADLGADVIKIESAKGDPLRYTAPSEGRPLDMYENTTWELENANKRCISLNMKDPAGKEAFFKLLETADVLITNWRVQALERAGLDYESLKERYPKLVYAICTGYGEYGPDKDLPGFDFTAYFARGGYLDSLRQKGTVPMNVVPGIGDHNVGMNLAAGILAALYQAKVTGKGEKVETSLFESAIYNMGMMVQAANYDGIARQYPINIREGANPFNSAWRTADDRFIQTCMPDYNTYYKKFIAAIGREDLVESEKYFPIQNVQAQGVGTEVYDIVMEAFGKKTVSEWKEILRAADIPFSVAQSWTEILEDEQAWSNNCFHKMKYDNGNERTLVRLPVKFHEMGVPEYNRGPLIGEQGVEVLTELGYTADQIKEFLDNKTLFVWEDQK</sequence>
<dbReference type="GO" id="GO:0016740">
    <property type="term" value="F:transferase activity"/>
    <property type="evidence" value="ECO:0007669"/>
    <property type="project" value="UniProtKB-KW"/>
</dbReference>
<keyword evidence="2" id="KW-0808">Transferase</keyword>
<dbReference type="PANTHER" id="PTHR48228:SF2">
    <property type="entry name" value="E-CINNAMOYL-COA:R-PHENYLLACTATE COA TRANSFERASE LARGE SUBUNIT"/>
    <property type="match status" value="1"/>
</dbReference>
<dbReference type="InterPro" id="IPR044855">
    <property type="entry name" value="CoA-Trfase_III_dom3_sf"/>
</dbReference>